<dbReference type="GO" id="GO:0034475">
    <property type="term" value="P:U4 snRNA 3'-end processing"/>
    <property type="evidence" value="ECO:0007669"/>
    <property type="project" value="TreeGrafter"/>
</dbReference>
<dbReference type="SUPFAM" id="SSF50249">
    <property type="entry name" value="Nucleic acid-binding proteins"/>
    <property type="match status" value="1"/>
</dbReference>
<feature type="domain" description="S1 motif" evidence="8">
    <location>
        <begin position="180"/>
        <end position="262"/>
    </location>
</feature>
<dbReference type="GO" id="GO:0071028">
    <property type="term" value="P:nuclear mRNA surveillance"/>
    <property type="evidence" value="ECO:0007669"/>
    <property type="project" value="UniProtKB-ARBA"/>
</dbReference>
<dbReference type="InterPro" id="IPR012340">
    <property type="entry name" value="NA-bd_OB-fold"/>
</dbReference>
<dbReference type="FunFam" id="2.40.50.140:FF:000038">
    <property type="entry name" value="Exosome complex component RRP4"/>
    <property type="match status" value="1"/>
</dbReference>
<dbReference type="InterPro" id="IPR004088">
    <property type="entry name" value="KH_dom_type_1"/>
</dbReference>
<keyword evidence="5" id="KW-0694">RNA-binding</keyword>
<evidence type="ECO:0000256" key="4">
    <source>
        <dbReference type="ARBA" id="ARBA00022835"/>
    </source>
</evidence>
<comment type="caution">
    <text evidence="9">The sequence shown here is derived from an EMBL/GenBank/DDBJ whole genome shotgun (WGS) entry which is preliminary data.</text>
</comment>
<keyword evidence="4" id="KW-0271">Exosome</keyword>
<dbReference type="GO" id="GO:0000176">
    <property type="term" value="C:nuclear exosome (RNase complex)"/>
    <property type="evidence" value="ECO:0007669"/>
    <property type="project" value="TreeGrafter"/>
</dbReference>
<evidence type="ECO:0000256" key="6">
    <source>
        <dbReference type="ARBA" id="ARBA00023242"/>
    </source>
</evidence>
<evidence type="ECO:0000256" key="2">
    <source>
        <dbReference type="ARBA" id="ARBA00009155"/>
    </source>
</evidence>
<gene>
    <name evidence="9" type="ORF">K437DRAFT_258321</name>
</gene>
<dbReference type="InterPro" id="IPR026699">
    <property type="entry name" value="Exosome_RNA_bind1/RRP40/RRP4"/>
</dbReference>
<feature type="compositionally biased region" description="Polar residues" evidence="7">
    <location>
        <begin position="25"/>
        <end position="43"/>
    </location>
</feature>
<dbReference type="SMART" id="SM00316">
    <property type="entry name" value="S1"/>
    <property type="match status" value="1"/>
</dbReference>
<dbReference type="GO" id="GO:0071035">
    <property type="term" value="P:nuclear polyadenylation-dependent rRNA catabolic process"/>
    <property type="evidence" value="ECO:0007669"/>
    <property type="project" value="TreeGrafter"/>
</dbReference>
<evidence type="ECO:0000259" key="8">
    <source>
        <dbReference type="SMART" id="SM00316"/>
    </source>
</evidence>
<comment type="subcellular location">
    <subcellularLocation>
        <location evidence="1">Nucleus</location>
    </subcellularLocation>
</comment>
<evidence type="ECO:0000256" key="5">
    <source>
        <dbReference type="ARBA" id="ARBA00022884"/>
    </source>
</evidence>
<dbReference type="SUPFAM" id="SSF54791">
    <property type="entry name" value="Eukaryotic type KH-domain (KH-domain type I)"/>
    <property type="match status" value="1"/>
</dbReference>
<dbReference type="Pfam" id="PF15985">
    <property type="entry name" value="KH_6"/>
    <property type="match status" value="1"/>
</dbReference>
<feature type="region of interest" description="Disordered" evidence="7">
    <location>
        <begin position="21"/>
        <end position="64"/>
    </location>
</feature>
<dbReference type="HOGENOM" id="CLU_034114_3_0_1"/>
<dbReference type="RefSeq" id="XP_013241687.1">
    <property type="nucleotide sequence ID" value="XM_013386233.1"/>
</dbReference>
<dbReference type="GO" id="GO:0071051">
    <property type="term" value="P:poly(A)-dependent snoRNA 3'-end processing"/>
    <property type="evidence" value="ECO:0007669"/>
    <property type="project" value="TreeGrafter"/>
</dbReference>
<dbReference type="GO" id="GO:0071038">
    <property type="term" value="P:TRAMP-dependent tRNA surveillance pathway"/>
    <property type="evidence" value="ECO:0007669"/>
    <property type="project" value="TreeGrafter"/>
</dbReference>
<sequence>MVTSTTARADLLSIFPLSLSAPRDPSTSSYLHLSGYEKSSSGAYTECSAGDGDEYDDDEFLEDDDELMDEAEDDLDGEAGPSMLGTGGRITTAGEAIASSSTFMRGHGSYLAASMHSSSRRTEGAQEDHDEGQAAGAGGASAPAVAPTTPDTIYSSLAGLVHRTNRLISVRPLRARYAPEVGDLVVGRVTEVQPGTKRWRVDIHSRQDATLLLSSINLPGGVQRKKLESDELQMRTFFKEGDLLVAEVQSVFNDGSVGLHTRSLRYGKLRNGDLAVVQPGLIQRLKSHFVFLERANIDITLGMNGYVWCAKHILFDVDVAESEGKAGGGAAAGAGAGVGTGPDALMPVYEGQGIGGQGIGMDVEAGAGVYGDQNEDISISTRTAISRVAAILKLLSARHMPISDATISKAYELWVDNFLTSPSLTAPAAKRPAGRGTDAIGASMTAGVEAAREQESLLYGAKGDKLVELLYRVDR</sequence>
<keyword evidence="6" id="KW-0539">Nucleus</keyword>
<dbReference type="STRING" id="1037660.A0A066VI05"/>
<dbReference type="InParanoid" id="A0A066VI05"/>
<evidence type="ECO:0000313" key="10">
    <source>
        <dbReference type="Proteomes" id="UP000027361"/>
    </source>
</evidence>
<keyword evidence="10" id="KW-1185">Reference proteome</keyword>
<dbReference type="Gene3D" id="2.40.50.100">
    <property type="match status" value="1"/>
</dbReference>
<dbReference type="GO" id="GO:0071034">
    <property type="term" value="P:CUT catabolic process"/>
    <property type="evidence" value="ECO:0007669"/>
    <property type="project" value="TreeGrafter"/>
</dbReference>
<feature type="compositionally biased region" description="Acidic residues" evidence="7">
    <location>
        <begin position="51"/>
        <end position="64"/>
    </location>
</feature>
<keyword evidence="3" id="KW-0698">rRNA processing</keyword>
<dbReference type="PANTHER" id="PTHR21321:SF4">
    <property type="entry name" value="EXOSOME COMPLEX COMPONENT RRP4"/>
    <property type="match status" value="1"/>
</dbReference>
<dbReference type="GO" id="GO:0000467">
    <property type="term" value="P:exonucleolytic trimming to generate mature 3'-end of 5.8S rRNA from tricistronic rRNA transcript (SSU-rRNA, 5.8S rRNA, LSU-rRNA)"/>
    <property type="evidence" value="ECO:0007669"/>
    <property type="project" value="TreeGrafter"/>
</dbReference>
<protein>
    <recommendedName>
        <fullName evidence="8">S1 motif domain-containing protein</fullName>
    </recommendedName>
</protein>
<accession>A0A066VI05</accession>
<comment type="similarity">
    <text evidence="2">Belongs to the RRP4 family.</text>
</comment>
<reference evidence="9 10" key="1">
    <citation type="submission" date="2014-05" db="EMBL/GenBank/DDBJ databases">
        <title>Draft genome sequence of a rare smut relative, Tilletiaria anomala UBC 951.</title>
        <authorList>
            <consortium name="DOE Joint Genome Institute"/>
            <person name="Toome M."/>
            <person name="Kuo A."/>
            <person name="Henrissat B."/>
            <person name="Lipzen A."/>
            <person name="Tritt A."/>
            <person name="Yoshinaga Y."/>
            <person name="Zane M."/>
            <person name="Barry K."/>
            <person name="Grigoriev I.V."/>
            <person name="Spatafora J.W."/>
            <person name="Aimea M.C."/>
        </authorList>
    </citation>
    <scope>NUCLEOTIDE SEQUENCE [LARGE SCALE GENOMIC DNA]</scope>
    <source>
        <strain evidence="9 10">UBC 951</strain>
    </source>
</reference>
<dbReference type="CDD" id="cd05789">
    <property type="entry name" value="S1_Rrp4"/>
    <property type="match status" value="1"/>
</dbReference>
<evidence type="ECO:0000256" key="3">
    <source>
        <dbReference type="ARBA" id="ARBA00022552"/>
    </source>
</evidence>
<dbReference type="GO" id="GO:0000177">
    <property type="term" value="C:cytoplasmic exosome (RNase complex)"/>
    <property type="evidence" value="ECO:0007669"/>
    <property type="project" value="TreeGrafter"/>
</dbReference>
<dbReference type="PANTHER" id="PTHR21321">
    <property type="entry name" value="PNAS-3 RELATED"/>
    <property type="match status" value="1"/>
</dbReference>
<organism evidence="9 10">
    <name type="scientific">Tilletiaria anomala (strain ATCC 24038 / CBS 436.72 / UBC 951)</name>
    <dbReference type="NCBI Taxonomy" id="1037660"/>
    <lineage>
        <taxon>Eukaryota</taxon>
        <taxon>Fungi</taxon>
        <taxon>Dikarya</taxon>
        <taxon>Basidiomycota</taxon>
        <taxon>Ustilaginomycotina</taxon>
        <taxon>Exobasidiomycetes</taxon>
        <taxon>Georgefischeriales</taxon>
        <taxon>Tilletiariaceae</taxon>
        <taxon>Tilletiaria</taxon>
    </lineage>
</organism>
<dbReference type="GeneID" id="25264943"/>
<dbReference type="GO" id="GO:0003723">
    <property type="term" value="F:RNA binding"/>
    <property type="evidence" value="ECO:0007669"/>
    <property type="project" value="UniProtKB-KW"/>
</dbReference>
<evidence type="ECO:0000256" key="7">
    <source>
        <dbReference type="SAM" id="MobiDB-lite"/>
    </source>
</evidence>
<dbReference type="InterPro" id="IPR003029">
    <property type="entry name" value="S1_domain"/>
</dbReference>
<dbReference type="FunCoup" id="A0A066VI05">
    <property type="interactions" value="689"/>
</dbReference>
<dbReference type="InterPro" id="IPR048565">
    <property type="entry name" value="S1_RRP4"/>
</dbReference>
<dbReference type="Proteomes" id="UP000027361">
    <property type="component" value="Unassembled WGS sequence"/>
</dbReference>
<evidence type="ECO:0000313" key="9">
    <source>
        <dbReference type="EMBL" id="KDN41332.1"/>
    </source>
</evidence>
<feature type="region of interest" description="Disordered" evidence="7">
    <location>
        <begin position="112"/>
        <end position="147"/>
    </location>
</feature>
<evidence type="ECO:0000256" key="1">
    <source>
        <dbReference type="ARBA" id="ARBA00004123"/>
    </source>
</evidence>
<dbReference type="Gene3D" id="2.40.50.140">
    <property type="entry name" value="Nucleic acid-binding proteins"/>
    <property type="match status" value="1"/>
</dbReference>
<dbReference type="AlphaFoldDB" id="A0A066VI05"/>
<name>A0A066VI05_TILAU</name>
<proteinExistence type="inferred from homology"/>
<dbReference type="OrthoDB" id="1650at2759"/>
<dbReference type="EMBL" id="JMSN01000081">
    <property type="protein sequence ID" value="KDN41332.1"/>
    <property type="molecule type" value="Genomic_DNA"/>
</dbReference>
<dbReference type="Pfam" id="PF21266">
    <property type="entry name" value="S1_RRP4"/>
    <property type="match status" value="1"/>
</dbReference>
<dbReference type="InterPro" id="IPR036612">
    <property type="entry name" value="KH_dom_type_1_sf"/>
</dbReference>